<evidence type="ECO:0000313" key="7">
    <source>
        <dbReference type="Proteomes" id="UP000806542"/>
    </source>
</evidence>
<dbReference type="InterPro" id="IPR018060">
    <property type="entry name" value="HTH_AraC"/>
</dbReference>
<dbReference type="AlphaFoldDB" id="A0A9D5R9A8"/>
<feature type="domain" description="HTH araC/xylS-type" evidence="5">
    <location>
        <begin position="174"/>
        <end position="275"/>
    </location>
</feature>
<evidence type="ECO:0000256" key="2">
    <source>
        <dbReference type="ARBA" id="ARBA00023125"/>
    </source>
</evidence>
<dbReference type="RefSeq" id="WP_226392850.1">
    <property type="nucleotide sequence ID" value="NZ_JADCKB010000013.1"/>
</dbReference>
<name>A0A9D5R9A8_9FIRM</name>
<dbReference type="EMBL" id="JADCKB010000013">
    <property type="protein sequence ID" value="MBE5040299.1"/>
    <property type="molecule type" value="Genomic_DNA"/>
</dbReference>
<dbReference type="PROSITE" id="PS01124">
    <property type="entry name" value="HTH_ARAC_FAMILY_2"/>
    <property type="match status" value="1"/>
</dbReference>
<dbReference type="InterPro" id="IPR020449">
    <property type="entry name" value="Tscrpt_reg_AraC-type_HTH"/>
</dbReference>
<dbReference type="InterPro" id="IPR009057">
    <property type="entry name" value="Homeodomain-like_sf"/>
</dbReference>
<keyword evidence="3" id="KW-0804">Transcription</keyword>
<keyword evidence="2" id="KW-0238">DNA-binding</keyword>
<dbReference type="GO" id="GO:0043565">
    <property type="term" value="F:sequence-specific DNA binding"/>
    <property type="evidence" value="ECO:0007669"/>
    <property type="project" value="InterPro"/>
</dbReference>
<evidence type="ECO:0000256" key="4">
    <source>
        <dbReference type="SAM" id="MobiDB-lite"/>
    </source>
</evidence>
<feature type="region of interest" description="Disordered" evidence="4">
    <location>
        <begin position="275"/>
        <end position="296"/>
    </location>
</feature>
<dbReference type="InterPro" id="IPR037923">
    <property type="entry name" value="HTH-like"/>
</dbReference>
<keyword evidence="1" id="KW-0805">Transcription regulation</keyword>
<dbReference type="PANTHER" id="PTHR43280:SF2">
    <property type="entry name" value="HTH-TYPE TRANSCRIPTIONAL REGULATOR EXSA"/>
    <property type="match status" value="1"/>
</dbReference>
<keyword evidence="7" id="KW-1185">Reference proteome</keyword>
<sequence length="296" mass="34297">MEFEDIFGYFLIIDSAGHNVVPKDQGFFPADHSSQLVPSDDSYTFMMIARGNEIFYLNNAEPITLSEGDFFFFNSKSSPMRCNTHNETMENYYINFKCKNPQIFKKFQFQLNTIYHIRFTTSIAAKLESIILENFYFKGPFSGVSAVSYFINLLVSLHRAVYEKDQKQTKLSSDAVTKIAISMYTDSELNLSLDDYATMCGLSKYHFCREFKKQYGFSPIAFRNHIRVDNARTYLEATNFSVSKIATMVGFSNLSLFVNMFRSIYHMTPSEYRKSFQDGSNTSKKEFKNNKNQFDS</sequence>
<evidence type="ECO:0000256" key="1">
    <source>
        <dbReference type="ARBA" id="ARBA00023015"/>
    </source>
</evidence>
<comment type="caution">
    <text evidence="6">The sequence shown here is derived from an EMBL/GenBank/DDBJ whole genome shotgun (WGS) entry which is preliminary data.</text>
</comment>
<protein>
    <submittedName>
        <fullName evidence="6">Helix-turn-helix transcriptional regulator</fullName>
    </submittedName>
</protein>
<dbReference type="SUPFAM" id="SSF46689">
    <property type="entry name" value="Homeodomain-like"/>
    <property type="match status" value="2"/>
</dbReference>
<organism evidence="6 7">
    <name type="scientific">Ructibacterium gallinarum</name>
    <dbReference type="NCBI Taxonomy" id="2779355"/>
    <lineage>
        <taxon>Bacteria</taxon>
        <taxon>Bacillati</taxon>
        <taxon>Bacillota</taxon>
        <taxon>Clostridia</taxon>
        <taxon>Eubacteriales</taxon>
        <taxon>Oscillospiraceae</taxon>
        <taxon>Ructibacterium</taxon>
    </lineage>
</organism>
<dbReference type="PRINTS" id="PR00032">
    <property type="entry name" value="HTHARAC"/>
</dbReference>
<dbReference type="PANTHER" id="PTHR43280">
    <property type="entry name" value="ARAC-FAMILY TRANSCRIPTIONAL REGULATOR"/>
    <property type="match status" value="1"/>
</dbReference>
<reference evidence="6" key="1">
    <citation type="submission" date="2020-10" db="EMBL/GenBank/DDBJ databases">
        <title>ChiBAC.</title>
        <authorList>
            <person name="Zenner C."/>
            <person name="Hitch T.C.A."/>
            <person name="Clavel T."/>
        </authorList>
    </citation>
    <scope>NUCLEOTIDE SEQUENCE</scope>
    <source>
        <strain evidence="6">DSM 107454</strain>
    </source>
</reference>
<dbReference type="SUPFAM" id="SSF51215">
    <property type="entry name" value="Regulatory protein AraC"/>
    <property type="match status" value="1"/>
</dbReference>
<proteinExistence type="predicted"/>
<dbReference type="SMART" id="SM00342">
    <property type="entry name" value="HTH_ARAC"/>
    <property type="match status" value="1"/>
</dbReference>
<gene>
    <name evidence="6" type="ORF">INF28_07465</name>
</gene>
<evidence type="ECO:0000313" key="6">
    <source>
        <dbReference type="EMBL" id="MBE5040299.1"/>
    </source>
</evidence>
<accession>A0A9D5R9A8</accession>
<dbReference type="Proteomes" id="UP000806542">
    <property type="component" value="Unassembled WGS sequence"/>
</dbReference>
<dbReference type="GO" id="GO:0003700">
    <property type="term" value="F:DNA-binding transcription factor activity"/>
    <property type="evidence" value="ECO:0007669"/>
    <property type="project" value="InterPro"/>
</dbReference>
<evidence type="ECO:0000259" key="5">
    <source>
        <dbReference type="PROSITE" id="PS01124"/>
    </source>
</evidence>
<dbReference type="Pfam" id="PF12833">
    <property type="entry name" value="HTH_18"/>
    <property type="match status" value="1"/>
</dbReference>
<evidence type="ECO:0000256" key="3">
    <source>
        <dbReference type="ARBA" id="ARBA00023163"/>
    </source>
</evidence>
<dbReference type="Gene3D" id="1.10.10.60">
    <property type="entry name" value="Homeodomain-like"/>
    <property type="match status" value="2"/>
</dbReference>